<gene>
    <name evidence="3" type="ORF">OIU79_028513</name>
</gene>
<feature type="compositionally biased region" description="Pro residues" evidence="2">
    <location>
        <begin position="235"/>
        <end position="245"/>
    </location>
</feature>
<feature type="compositionally biased region" description="Polar residues" evidence="2">
    <location>
        <begin position="296"/>
        <end position="311"/>
    </location>
</feature>
<evidence type="ECO:0000313" key="3">
    <source>
        <dbReference type="EMBL" id="KAJ6756114.1"/>
    </source>
</evidence>
<accession>A0A9Q0VWP4</accession>
<reference evidence="3" key="1">
    <citation type="submission" date="2022-11" db="EMBL/GenBank/DDBJ databases">
        <authorList>
            <person name="Hyden B.L."/>
            <person name="Feng K."/>
            <person name="Yates T."/>
            <person name="Jawdy S."/>
            <person name="Smart L.B."/>
            <person name="Muchero W."/>
        </authorList>
    </citation>
    <scope>NUCLEOTIDE SEQUENCE</scope>
    <source>
        <tissue evidence="3">Shoot tip</tissue>
    </source>
</reference>
<name>A0A9Q0VWP4_SALPP</name>
<evidence type="ECO:0000256" key="1">
    <source>
        <dbReference type="RuleBase" id="RU362006"/>
    </source>
</evidence>
<protein>
    <recommendedName>
        <fullName evidence="1">HVA22-like protein</fullName>
    </recommendedName>
</protein>
<comment type="similarity">
    <text evidence="1">Belongs to the DP1 family.</text>
</comment>
<organism evidence="3 4">
    <name type="scientific">Salix purpurea</name>
    <name type="common">Purple osier willow</name>
    <dbReference type="NCBI Taxonomy" id="77065"/>
    <lineage>
        <taxon>Eukaryota</taxon>
        <taxon>Viridiplantae</taxon>
        <taxon>Streptophyta</taxon>
        <taxon>Embryophyta</taxon>
        <taxon>Tracheophyta</taxon>
        <taxon>Spermatophyta</taxon>
        <taxon>Magnoliopsida</taxon>
        <taxon>eudicotyledons</taxon>
        <taxon>Gunneridae</taxon>
        <taxon>Pentapetalae</taxon>
        <taxon>rosids</taxon>
        <taxon>fabids</taxon>
        <taxon>Malpighiales</taxon>
        <taxon>Salicaceae</taxon>
        <taxon>Saliceae</taxon>
        <taxon>Salix</taxon>
    </lineage>
</organism>
<dbReference type="PANTHER" id="PTHR12300:SF162">
    <property type="entry name" value="HVA22-LIKE PROTEIN J"/>
    <property type="match status" value="1"/>
</dbReference>
<dbReference type="AlphaFoldDB" id="A0A9Q0VWP4"/>
<evidence type="ECO:0000313" key="4">
    <source>
        <dbReference type="Proteomes" id="UP001151532"/>
    </source>
</evidence>
<comment type="subcellular location">
    <subcellularLocation>
        <location evidence="1">Membrane</location>
        <topology evidence="1">Multi-pass membrane protein</topology>
    </subcellularLocation>
</comment>
<dbReference type="PANTHER" id="PTHR12300">
    <property type="entry name" value="HVA22-LIKE PROTEINS"/>
    <property type="match status" value="1"/>
</dbReference>
<dbReference type="OrthoDB" id="434647at2759"/>
<feature type="region of interest" description="Disordered" evidence="2">
    <location>
        <begin position="222"/>
        <end position="322"/>
    </location>
</feature>
<dbReference type="EMBL" id="JAPFFK010000007">
    <property type="protein sequence ID" value="KAJ6756114.1"/>
    <property type="molecule type" value="Genomic_DNA"/>
</dbReference>
<dbReference type="Pfam" id="PF03134">
    <property type="entry name" value="TB2_DP1_HVA22"/>
    <property type="match status" value="1"/>
</dbReference>
<feature type="compositionally biased region" description="Polar residues" evidence="2">
    <location>
        <begin position="270"/>
        <end position="286"/>
    </location>
</feature>
<feature type="compositionally biased region" description="Basic residues" evidence="2">
    <location>
        <begin position="312"/>
        <end position="322"/>
    </location>
</feature>
<proteinExistence type="inferred from homology"/>
<sequence length="322" mass="37869">MRLSIRVYLKKETERRIYSIRLKSLRANHRSLSKEFEEEFFTSKFLQDFVSVLTVAVQLITSSSALEFWRLRMLGELITRYLVLLFGYAFPAFECFRSVEKNKVDVEEIKFWCQYWIIIALVTVCERIGDTFLSWLPMYGEVKLAFFIYLWYPKTKGTGYVYESMLRPFVTRHETDIERKLQEMKTRGWDFAIYYWQNCTELGQTKFFEALQYFVSQSGKFPDSKTQKSNGHEPSAPPLPVPSPNDFPSMNKHKSKNTGWLSRPPPPPGSSTINRAFAGSSNSKRAQVQLDEETEYFTTMDTDNSSVNQKRTWLRRTKPNQR</sequence>
<keyword evidence="4" id="KW-1185">Reference proteome</keyword>
<dbReference type="InterPro" id="IPR004345">
    <property type="entry name" value="TB2_DP1_HVA22"/>
</dbReference>
<evidence type="ECO:0000256" key="2">
    <source>
        <dbReference type="SAM" id="MobiDB-lite"/>
    </source>
</evidence>
<reference evidence="3" key="2">
    <citation type="journal article" date="2023" name="Int. J. Mol. Sci.">
        <title>De Novo Assembly and Annotation of 11 Diverse Shrub Willow (Salix) Genomes Reveals Novel Gene Organization in Sex-Linked Regions.</title>
        <authorList>
            <person name="Hyden B."/>
            <person name="Feng K."/>
            <person name="Yates T.B."/>
            <person name="Jawdy S."/>
            <person name="Cereghino C."/>
            <person name="Smart L.B."/>
            <person name="Muchero W."/>
        </authorList>
    </citation>
    <scope>NUCLEOTIDE SEQUENCE</scope>
    <source>
        <tissue evidence="3">Shoot tip</tissue>
    </source>
</reference>
<comment type="caution">
    <text evidence="3">The sequence shown here is derived from an EMBL/GenBank/DDBJ whole genome shotgun (WGS) entry which is preliminary data.</text>
</comment>
<dbReference type="GO" id="GO:0016020">
    <property type="term" value="C:membrane"/>
    <property type="evidence" value="ECO:0007669"/>
    <property type="project" value="UniProtKB-SubCell"/>
</dbReference>
<dbReference type="Proteomes" id="UP001151532">
    <property type="component" value="Chromosome 16"/>
</dbReference>